<dbReference type="InterPro" id="IPR005950">
    <property type="entry name" value="ModA"/>
</dbReference>
<organism evidence="6 7">
    <name type="scientific">Parasporobacterium paucivorans DSM 15970</name>
    <dbReference type="NCBI Taxonomy" id="1122934"/>
    <lineage>
        <taxon>Bacteria</taxon>
        <taxon>Bacillati</taxon>
        <taxon>Bacillota</taxon>
        <taxon>Clostridia</taxon>
        <taxon>Lachnospirales</taxon>
        <taxon>Lachnospiraceae</taxon>
        <taxon>Parasporobacterium</taxon>
    </lineage>
</organism>
<dbReference type="GO" id="GO:0030973">
    <property type="term" value="F:molybdate ion binding"/>
    <property type="evidence" value="ECO:0007669"/>
    <property type="project" value="TreeGrafter"/>
</dbReference>
<accession>A0A1M6C9N3</accession>
<evidence type="ECO:0000313" key="7">
    <source>
        <dbReference type="Proteomes" id="UP000184342"/>
    </source>
</evidence>
<comment type="similarity">
    <text evidence="1">Belongs to the bacterial solute-binding protein ModA family.</text>
</comment>
<feature type="binding site" evidence="4">
    <location>
        <position position="82"/>
    </location>
    <ligand>
        <name>molybdate</name>
        <dbReference type="ChEBI" id="CHEBI:36264"/>
    </ligand>
</feature>
<feature type="binding site" evidence="4">
    <location>
        <position position="207"/>
    </location>
    <ligand>
        <name>molybdate</name>
        <dbReference type="ChEBI" id="CHEBI:36264"/>
    </ligand>
</feature>
<evidence type="ECO:0000256" key="5">
    <source>
        <dbReference type="SAM" id="SignalP"/>
    </source>
</evidence>
<feature type="binding site" evidence="4">
    <location>
        <position position="54"/>
    </location>
    <ligand>
        <name>molybdate</name>
        <dbReference type="ChEBI" id="CHEBI:36264"/>
    </ligand>
</feature>
<dbReference type="NCBIfam" id="TIGR01256">
    <property type="entry name" value="modA"/>
    <property type="match status" value="1"/>
</dbReference>
<proteinExistence type="inferred from homology"/>
<dbReference type="AlphaFoldDB" id="A0A1M6C9N3"/>
<keyword evidence="3 5" id="KW-0732">Signal</keyword>
<reference evidence="6 7" key="1">
    <citation type="submission" date="2016-11" db="EMBL/GenBank/DDBJ databases">
        <authorList>
            <person name="Jaros S."/>
            <person name="Januszkiewicz K."/>
            <person name="Wedrychowicz H."/>
        </authorList>
    </citation>
    <scope>NUCLEOTIDE SEQUENCE [LARGE SCALE GENOMIC DNA]</scope>
    <source>
        <strain evidence="6 7">DSM 15970</strain>
    </source>
</reference>
<gene>
    <name evidence="6" type="ORF">SAMN02745691_00511</name>
</gene>
<dbReference type="GO" id="GO:0015689">
    <property type="term" value="P:molybdate ion transport"/>
    <property type="evidence" value="ECO:0007669"/>
    <property type="project" value="InterPro"/>
</dbReference>
<name>A0A1M6C9N3_9FIRM</name>
<evidence type="ECO:0000313" key="6">
    <source>
        <dbReference type="EMBL" id="SHI57719.1"/>
    </source>
</evidence>
<evidence type="ECO:0000256" key="2">
    <source>
        <dbReference type="ARBA" id="ARBA00022723"/>
    </source>
</evidence>
<keyword evidence="7" id="KW-1185">Reference proteome</keyword>
<keyword evidence="2 4" id="KW-0479">Metal-binding</keyword>
<protein>
    <submittedName>
        <fullName evidence="6">Molybdate transport system substrate-binding protein</fullName>
    </submittedName>
</protein>
<evidence type="ECO:0000256" key="3">
    <source>
        <dbReference type="ARBA" id="ARBA00022729"/>
    </source>
</evidence>
<dbReference type="InterPro" id="IPR050682">
    <property type="entry name" value="ModA/WtpA"/>
</dbReference>
<feature type="binding site" evidence="4">
    <location>
        <position position="189"/>
    </location>
    <ligand>
        <name>molybdate</name>
        <dbReference type="ChEBI" id="CHEBI:36264"/>
    </ligand>
</feature>
<dbReference type="PIRSF" id="PIRSF004846">
    <property type="entry name" value="ModA"/>
    <property type="match status" value="1"/>
</dbReference>
<dbReference type="Proteomes" id="UP000184342">
    <property type="component" value="Unassembled WGS sequence"/>
</dbReference>
<dbReference type="Pfam" id="PF13531">
    <property type="entry name" value="SBP_bac_11"/>
    <property type="match status" value="1"/>
</dbReference>
<dbReference type="GO" id="GO:0046872">
    <property type="term" value="F:metal ion binding"/>
    <property type="evidence" value="ECO:0007669"/>
    <property type="project" value="UniProtKB-KW"/>
</dbReference>
<dbReference type="SUPFAM" id="SSF53850">
    <property type="entry name" value="Periplasmic binding protein-like II"/>
    <property type="match status" value="1"/>
</dbReference>
<dbReference type="Gene3D" id="3.40.190.10">
    <property type="entry name" value="Periplasmic binding protein-like II"/>
    <property type="match status" value="2"/>
</dbReference>
<keyword evidence="4" id="KW-0500">Molybdenum</keyword>
<dbReference type="PROSITE" id="PS51257">
    <property type="entry name" value="PROKAR_LIPOPROTEIN"/>
    <property type="match status" value="1"/>
</dbReference>
<feature type="chain" id="PRO_5012500204" evidence="5">
    <location>
        <begin position="23"/>
        <end position="277"/>
    </location>
</feature>
<dbReference type="RefSeq" id="WP_073992799.1">
    <property type="nucleotide sequence ID" value="NZ_FQYT01000004.1"/>
</dbReference>
<dbReference type="STRING" id="1122934.SAMN02745691_00511"/>
<sequence length="277" mass="28836">MKLLKKTLMLVLALLMVGGSLAACGSNEEETTTAAETTTQAAVPATINVFIAASLKNAMTQLQTMYNEEHPEITIVYNPDSSGKLQTQIQEGAECDIFFSAAAKQMNELNAGGFIKTDSIVNLLENKIVLIKGKGTETTVTGFENVTNAASIALGGEGVPVGDYARTVFANLGMTDKVNAMEINLGSDVTAVLTAVSEGSNEVGVVYATDAQSMPDSVEVIAEAPAGSMDPAVYPAALVENALADETQADAAAAFLAFLQTDAAKAVFEQYGFSIGE</sequence>
<feature type="signal peptide" evidence="5">
    <location>
        <begin position="1"/>
        <end position="22"/>
    </location>
</feature>
<dbReference type="PANTHER" id="PTHR30632:SF0">
    <property type="entry name" value="SULFATE-BINDING PROTEIN"/>
    <property type="match status" value="1"/>
</dbReference>
<dbReference type="OrthoDB" id="9785015at2"/>
<dbReference type="EMBL" id="FQYT01000004">
    <property type="protein sequence ID" value="SHI57719.1"/>
    <property type="molecule type" value="Genomic_DNA"/>
</dbReference>
<evidence type="ECO:0000256" key="4">
    <source>
        <dbReference type="PIRSR" id="PIRSR004846-1"/>
    </source>
</evidence>
<evidence type="ECO:0000256" key="1">
    <source>
        <dbReference type="ARBA" id="ARBA00009175"/>
    </source>
</evidence>
<dbReference type="PANTHER" id="PTHR30632">
    <property type="entry name" value="MOLYBDATE-BINDING PERIPLASMIC PROTEIN"/>
    <property type="match status" value="1"/>
</dbReference>